<organism evidence="1 2">
    <name type="scientific">Panicum virgatum</name>
    <name type="common">Blackwell switchgrass</name>
    <dbReference type="NCBI Taxonomy" id="38727"/>
    <lineage>
        <taxon>Eukaryota</taxon>
        <taxon>Viridiplantae</taxon>
        <taxon>Streptophyta</taxon>
        <taxon>Embryophyta</taxon>
        <taxon>Tracheophyta</taxon>
        <taxon>Spermatophyta</taxon>
        <taxon>Magnoliopsida</taxon>
        <taxon>Liliopsida</taxon>
        <taxon>Poales</taxon>
        <taxon>Poaceae</taxon>
        <taxon>PACMAD clade</taxon>
        <taxon>Panicoideae</taxon>
        <taxon>Panicodae</taxon>
        <taxon>Paniceae</taxon>
        <taxon>Panicinae</taxon>
        <taxon>Panicum</taxon>
        <taxon>Panicum sect. Hiantes</taxon>
    </lineage>
</organism>
<protein>
    <submittedName>
        <fullName evidence="1">Uncharacterized protein</fullName>
    </submittedName>
</protein>
<proteinExistence type="predicted"/>
<comment type="caution">
    <text evidence="1">The sequence shown here is derived from an EMBL/GenBank/DDBJ whole genome shotgun (WGS) entry which is preliminary data.</text>
</comment>
<evidence type="ECO:0000313" key="2">
    <source>
        <dbReference type="Proteomes" id="UP000823388"/>
    </source>
</evidence>
<sequence>MFLKQNVGPNPVEGPKTGITLQLFKLGFRSNGLHALIKKKITMQENSLKWTRKQMQRVHLIMLILDKYDLITV</sequence>
<gene>
    <name evidence="1" type="ORF">PVAP13_2NG452903</name>
</gene>
<reference evidence="1 2" key="1">
    <citation type="submission" date="2020-05" db="EMBL/GenBank/DDBJ databases">
        <title>WGS assembly of Panicum virgatum.</title>
        <authorList>
            <person name="Lovell J.T."/>
            <person name="Jenkins J."/>
            <person name="Shu S."/>
            <person name="Juenger T.E."/>
            <person name="Schmutz J."/>
        </authorList>
    </citation>
    <scope>NUCLEOTIDE SEQUENCE [LARGE SCALE GENOMIC DNA]</scope>
    <source>
        <strain evidence="2">cv. AP13</strain>
    </source>
</reference>
<name>A0A8T0VMM2_PANVG</name>
<dbReference type="AlphaFoldDB" id="A0A8T0VMM2"/>
<dbReference type="Proteomes" id="UP000823388">
    <property type="component" value="Chromosome 2N"/>
</dbReference>
<accession>A0A8T0VMM2</accession>
<dbReference type="EMBL" id="CM029040">
    <property type="protein sequence ID" value="KAG2636480.1"/>
    <property type="molecule type" value="Genomic_DNA"/>
</dbReference>
<keyword evidence="2" id="KW-1185">Reference proteome</keyword>
<evidence type="ECO:0000313" key="1">
    <source>
        <dbReference type="EMBL" id="KAG2636480.1"/>
    </source>
</evidence>